<dbReference type="Proteomes" id="UP000288716">
    <property type="component" value="Unassembled WGS sequence"/>
</dbReference>
<proteinExistence type="predicted"/>
<dbReference type="VEuPathDB" id="VectorBase:LDEU009195"/>
<feature type="non-terminal residue" evidence="2">
    <location>
        <position position="1"/>
    </location>
</feature>
<dbReference type="OrthoDB" id="2014092at2759"/>
<accession>A0A443S5L4</accession>
<evidence type="ECO:0000313" key="2">
    <source>
        <dbReference type="EMBL" id="RWS22846.1"/>
    </source>
</evidence>
<comment type="caution">
    <text evidence="2">The sequence shown here is derived from an EMBL/GenBank/DDBJ whole genome shotgun (WGS) entry which is preliminary data.</text>
</comment>
<feature type="non-terminal residue" evidence="2">
    <location>
        <position position="124"/>
    </location>
</feature>
<dbReference type="AlphaFoldDB" id="A0A443S5L4"/>
<organism evidence="2 3">
    <name type="scientific">Leptotrombidium deliense</name>
    <dbReference type="NCBI Taxonomy" id="299467"/>
    <lineage>
        <taxon>Eukaryota</taxon>
        <taxon>Metazoa</taxon>
        <taxon>Ecdysozoa</taxon>
        <taxon>Arthropoda</taxon>
        <taxon>Chelicerata</taxon>
        <taxon>Arachnida</taxon>
        <taxon>Acari</taxon>
        <taxon>Acariformes</taxon>
        <taxon>Trombidiformes</taxon>
        <taxon>Prostigmata</taxon>
        <taxon>Anystina</taxon>
        <taxon>Parasitengona</taxon>
        <taxon>Trombiculoidea</taxon>
        <taxon>Trombiculidae</taxon>
        <taxon>Leptotrombidium</taxon>
    </lineage>
</organism>
<evidence type="ECO:0000313" key="3">
    <source>
        <dbReference type="Proteomes" id="UP000288716"/>
    </source>
</evidence>
<dbReference type="EMBL" id="NCKV01007747">
    <property type="protein sequence ID" value="RWS22846.1"/>
    <property type="molecule type" value="Genomic_DNA"/>
</dbReference>
<feature type="transmembrane region" description="Helical" evidence="1">
    <location>
        <begin position="12"/>
        <end position="33"/>
    </location>
</feature>
<protein>
    <submittedName>
        <fullName evidence="2">Tetraspanin-14-like isoform X1</fullName>
    </submittedName>
</protein>
<sequence length="124" mass="14272">AEEWIEVNFLPVVGISVTVAVLQVLNTALYSLYARTFVLHAACCYYLNEAFAVFALLLFSFLLRQKHADHIHHVGCLAAAEHWFRQNLLFLVFIMLMMLFIQILGICFAQNLRADVFAQKAKWH</sequence>
<name>A0A443S5L4_9ACAR</name>
<keyword evidence="3" id="KW-1185">Reference proteome</keyword>
<feature type="transmembrane region" description="Helical" evidence="1">
    <location>
        <begin position="45"/>
        <end position="63"/>
    </location>
</feature>
<gene>
    <name evidence="2" type="ORF">B4U80_07313</name>
</gene>
<dbReference type="STRING" id="299467.A0A443S5L4"/>
<keyword evidence="1" id="KW-0472">Membrane</keyword>
<reference evidence="2 3" key="1">
    <citation type="journal article" date="2018" name="Gigascience">
        <title>Genomes of trombidid mites reveal novel predicted allergens and laterally-transferred genes associated with secondary metabolism.</title>
        <authorList>
            <person name="Dong X."/>
            <person name="Chaisiri K."/>
            <person name="Xia D."/>
            <person name="Armstrong S.D."/>
            <person name="Fang Y."/>
            <person name="Donnelly M.J."/>
            <person name="Kadowaki T."/>
            <person name="McGarry J.W."/>
            <person name="Darby A.C."/>
            <person name="Makepeace B.L."/>
        </authorList>
    </citation>
    <scope>NUCLEOTIDE SEQUENCE [LARGE SCALE GENOMIC DNA]</scope>
    <source>
        <strain evidence="2">UoL-UT</strain>
    </source>
</reference>
<keyword evidence="1" id="KW-0812">Transmembrane</keyword>
<feature type="transmembrane region" description="Helical" evidence="1">
    <location>
        <begin position="88"/>
        <end position="109"/>
    </location>
</feature>
<evidence type="ECO:0000256" key="1">
    <source>
        <dbReference type="SAM" id="Phobius"/>
    </source>
</evidence>
<keyword evidence="1" id="KW-1133">Transmembrane helix</keyword>